<dbReference type="EMBL" id="VDEP01000405">
    <property type="protein sequence ID" value="KAA1088810.1"/>
    <property type="molecule type" value="Genomic_DNA"/>
</dbReference>
<protein>
    <submittedName>
        <fullName evidence="1">Uncharacterized protein</fullName>
    </submittedName>
</protein>
<evidence type="ECO:0000313" key="1">
    <source>
        <dbReference type="EMBL" id="KAA1088810.1"/>
    </source>
</evidence>
<dbReference type="Proteomes" id="UP000325313">
    <property type="component" value="Unassembled WGS sequence"/>
</dbReference>
<proteinExistence type="predicted"/>
<sequence>MSGKPAIPRTLPPTLLLTILSEIASIKAPMIDRFRHTNVPSVSRSYTQPCATITPTNPSTENNAHFLKMIKIEHTTIN</sequence>
<organism evidence="1 2">
    <name type="scientific">Puccinia graminis f. sp. tritici</name>
    <dbReference type="NCBI Taxonomy" id="56615"/>
    <lineage>
        <taxon>Eukaryota</taxon>
        <taxon>Fungi</taxon>
        <taxon>Dikarya</taxon>
        <taxon>Basidiomycota</taxon>
        <taxon>Pucciniomycotina</taxon>
        <taxon>Pucciniomycetes</taxon>
        <taxon>Pucciniales</taxon>
        <taxon>Pucciniaceae</taxon>
        <taxon>Puccinia</taxon>
    </lineage>
</organism>
<reference evidence="1 2" key="1">
    <citation type="submission" date="2019-05" db="EMBL/GenBank/DDBJ databases">
        <title>Emergence of the Ug99 lineage of the wheat stem rust pathogen through somatic hybridization.</title>
        <authorList>
            <person name="Li F."/>
            <person name="Upadhyaya N.M."/>
            <person name="Sperschneider J."/>
            <person name="Matny O."/>
            <person name="Nguyen-Phuc H."/>
            <person name="Mago R."/>
            <person name="Raley C."/>
            <person name="Miller M.E."/>
            <person name="Silverstein K.A.T."/>
            <person name="Henningsen E."/>
            <person name="Hirsch C.D."/>
            <person name="Visser B."/>
            <person name="Pretorius Z.A."/>
            <person name="Steffenson B.J."/>
            <person name="Schwessinger B."/>
            <person name="Dodds P.N."/>
            <person name="Figueroa M."/>
        </authorList>
    </citation>
    <scope>NUCLEOTIDE SEQUENCE [LARGE SCALE GENOMIC DNA]</scope>
    <source>
        <strain evidence="1 2">Ug99</strain>
    </source>
</reference>
<dbReference type="AlphaFoldDB" id="A0A5B0NKT0"/>
<comment type="caution">
    <text evidence="1">The sequence shown here is derived from an EMBL/GenBank/DDBJ whole genome shotgun (WGS) entry which is preliminary data.</text>
</comment>
<gene>
    <name evidence="1" type="ORF">PGTUg99_030734</name>
</gene>
<evidence type="ECO:0000313" key="2">
    <source>
        <dbReference type="Proteomes" id="UP000325313"/>
    </source>
</evidence>
<name>A0A5B0NKT0_PUCGR</name>
<accession>A0A5B0NKT0</accession>